<proteinExistence type="predicted"/>
<sequence>MAEQSNNALTFSQVLKAQKFSADDEEIIDSLLKGAKDRIEFEELLIQKPEFIRHLIDFYRRKRHAIENISKEEWEKIVEDELKMLEAVQED</sequence>
<dbReference type="Proteomes" id="UP000033982">
    <property type="component" value="Unassembled WGS sequence"/>
</dbReference>
<evidence type="ECO:0000313" key="2">
    <source>
        <dbReference type="Proteomes" id="UP000033982"/>
    </source>
</evidence>
<accession>A0A0G1WE33</accession>
<protein>
    <submittedName>
        <fullName evidence="1">Uncharacterized protein</fullName>
    </submittedName>
</protein>
<evidence type="ECO:0000313" key="1">
    <source>
        <dbReference type="EMBL" id="KKW16885.1"/>
    </source>
</evidence>
<gene>
    <name evidence="1" type="ORF">UY58_C0016G0007</name>
</gene>
<organism evidence="1 2">
    <name type="scientific">Candidatus Magasanikbacteria bacterium GW2011_GWA2_50_22</name>
    <dbReference type="NCBI Taxonomy" id="1619043"/>
    <lineage>
        <taxon>Bacteria</taxon>
        <taxon>Candidatus Magasanikiibacteriota</taxon>
    </lineage>
</organism>
<dbReference type="EMBL" id="LCQN01000016">
    <property type="protein sequence ID" value="KKW16885.1"/>
    <property type="molecule type" value="Genomic_DNA"/>
</dbReference>
<dbReference type="AlphaFoldDB" id="A0A0G1WE33"/>
<reference evidence="1 2" key="1">
    <citation type="journal article" date="2015" name="Nature">
        <title>rRNA introns, odd ribosomes, and small enigmatic genomes across a large radiation of phyla.</title>
        <authorList>
            <person name="Brown C.T."/>
            <person name="Hug L.A."/>
            <person name="Thomas B.C."/>
            <person name="Sharon I."/>
            <person name="Castelle C.J."/>
            <person name="Singh A."/>
            <person name="Wilkins M.J."/>
            <person name="Williams K.H."/>
            <person name="Banfield J.F."/>
        </authorList>
    </citation>
    <scope>NUCLEOTIDE SEQUENCE [LARGE SCALE GENOMIC DNA]</scope>
</reference>
<name>A0A0G1WE33_9BACT</name>
<comment type="caution">
    <text evidence="1">The sequence shown here is derived from an EMBL/GenBank/DDBJ whole genome shotgun (WGS) entry which is preliminary data.</text>
</comment>